<dbReference type="GO" id="GO:0042597">
    <property type="term" value="C:periplasmic space"/>
    <property type="evidence" value="ECO:0007669"/>
    <property type="project" value="UniProtKB-SubCell"/>
</dbReference>
<reference evidence="10" key="1">
    <citation type="submission" date="2024-05" db="EMBL/GenBank/DDBJ databases">
        <authorList>
            <person name="Kim S."/>
            <person name="Heo J."/>
            <person name="Choi H."/>
            <person name="Choi Y."/>
            <person name="Kwon S.-W."/>
            <person name="Kim Y."/>
        </authorList>
    </citation>
    <scope>NUCLEOTIDE SEQUENCE</scope>
    <source>
        <strain evidence="10">KACC 23698</strain>
    </source>
</reference>
<comment type="function">
    <text evidence="7">Part of a binding-protein-dependent transport system for a sugar.</text>
</comment>
<dbReference type="PANTHER" id="PTHR43649">
    <property type="entry name" value="ARABINOSE-BINDING PROTEIN-RELATED"/>
    <property type="match status" value="1"/>
</dbReference>
<dbReference type="EMBL" id="CP157484">
    <property type="protein sequence ID" value="XBO40688.1"/>
    <property type="molecule type" value="Genomic_DNA"/>
</dbReference>
<keyword evidence="4" id="KW-0762">Sugar transport</keyword>
<evidence type="ECO:0000313" key="10">
    <source>
        <dbReference type="EMBL" id="XBO40688.1"/>
    </source>
</evidence>
<dbReference type="PANTHER" id="PTHR43649:SF28">
    <property type="entry name" value="BINDING PROTEIN COMPONENT OF ABC SUGAR TRANSPORTER-RELATED"/>
    <property type="match status" value="1"/>
</dbReference>
<gene>
    <name evidence="10" type="ORF">ABEG18_07965</name>
</gene>
<evidence type="ECO:0000256" key="2">
    <source>
        <dbReference type="ARBA" id="ARBA00008520"/>
    </source>
</evidence>
<accession>A0AAU7JK52</accession>
<dbReference type="Pfam" id="PF01547">
    <property type="entry name" value="SBP_bac_1"/>
    <property type="match status" value="1"/>
</dbReference>
<feature type="signal peptide" evidence="9">
    <location>
        <begin position="1"/>
        <end position="32"/>
    </location>
</feature>
<protein>
    <recommendedName>
        <fullName evidence="8">Probable sugar-binding periplasmic protein</fullName>
    </recommendedName>
</protein>
<evidence type="ECO:0000256" key="1">
    <source>
        <dbReference type="ARBA" id="ARBA00004418"/>
    </source>
</evidence>
<keyword evidence="3" id="KW-0813">Transport</keyword>
<evidence type="ECO:0000256" key="5">
    <source>
        <dbReference type="ARBA" id="ARBA00022729"/>
    </source>
</evidence>
<organism evidence="10">
    <name type="scientific">Alsobacter sp. KACC 23698</name>
    <dbReference type="NCBI Taxonomy" id="3149229"/>
    <lineage>
        <taxon>Bacteria</taxon>
        <taxon>Pseudomonadati</taxon>
        <taxon>Pseudomonadota</taxon>
        <taxon>Alphaproteobacteria</taxon>
        <taxon>Hyphomicrobiales</taxon>
        <taxon>Alsobacteraceae</taxon>
        <taxon>Alsobacter</taxon>
    </lineage>
</organism>
<name>A0AAU7JK52_9HYPH</name>
<keyword evidence="5 9" id="KW-0732">Signal</keyword>
<evidence type="ECO:0000256" key="6">
    <source>
        <dbReference type="ARBA" id="ARBA00022764"/>
    </source>
</evidence>
<evidence type="ECO:0000256" key="8">
    <source>
        <dbReference type="ARBA" id="ARBA00049753"/>
    </source>
</evidence>
<evidence type="ECO:0000256" key="3">
    <source>
        <dbReference type="ARBA" id="ARBA00022448"/>
    </source>
</evidence>
<sequence>MVFKSRDRRAPTTLLTALALAGAALSAQPAAAQELKAEVIHWWTSGGESAAVKVFAEQFKKAGGTWIDTAIAGGANARTAAINRTVGGTPPTMMQFNTGKQFDELVENDLLTDVDAIATEQKWKDKIPGPILAATTRNGKMFAVPVNIHGQNWLFYNTEVLRKVGAEEPKTWDDILPILDKIKAAGLIPLAFSGQKTWERNLFNAVLIGQGGPDLWMSVYGKKDASAVKSPAFKSVAETFGKLRNYVDPGAPGRNWNDASTLVIQGKAGFQVNGDWAKGEFIAAGQTAGKEYGCTILSKAGGGYVMGGDVFAFPKTKDPVAQKAQVVLAKMMLEPETQIAFNTKKGSIPVRTDVDVSSMDVCAQKGAKMAADKSQQAPAMELLTPPSVTGAVEDVISSYWNTPAQSPDVFADKFAAALKQI</sequence>
<comment type="similarity">
    <text evidence="2">Belongs to the bacterial solute-binding protein 1 family.</text>
</comment>
<evidence type="ECO:0000256" key="4">
    <source>
        <dbReference type="ARBA" id="ARBA00022597"/>
    </source>
</evidence>
<dbReference type="Gene3D" id="3.40.190.10">
    <property type="entry name" value="Periplasmic binding protein-like II"/>
    <property type="match status" value="2"/>
</dbReference>
<dbReference type="InterPro" id="IPR050490">
    <property type="entry name" value="Bact_solute-bd_prot1"/>
</dbReference>
<evidence type="ECO:0000256" key="9">
    <source>
        <dbReference type="SAM" id="SignalP"/>
    </source>
</evidence>
<comment type="subcellular location">
    <subcellularLocation>
        <location evidence="1">Periplasm</location>
    </subcellularLocation>
</comment>
<dbReference type="SUPFAM" id="SSF53850">
    <property type="entry name" value="Periplasmic binding protein-like II"/>
    <property type="match status" value="1"/>
</dbReference>
<feature type="chain" id="PRO_5043571401" description="Probable sugar-binding periplasmic protein" evidence="9">
    <location>
        <begin position="33"/>
        <end position="421"/>
    </location>
</feature>
<evidence type="ECO:0000256" key="7">
    <source>
        <dbReference type="ARBA" id="ARBA00049629"/>
    </source>
</evidence>
<dbReference type="InterPro" id="IPR006059">
    <property type="entry name" value="SBP"/>
</dbReference>
<proteinExistence type="inferred from homology"/>
<dbReference type="AlphaFoldDB" id="A0AAU7JK52"/>
<dbReference type="RefSeq" id="WP_406857542.1">
    <property type="nucleotide sequence ID" value="NZ_CP157484.1"/>
</dbReference>
<keyword evidence="6" id="KW-0574">Periplasm</keyword>